<keyword evidence="10" id="KW-1185">Reference proteome</keyword>
<organism evidence="9 10">
    <name type="scientific">Dysgonomonas capnocytophagoides</name>
    <dbReference type="NCBI Taxonomy" id="45254"/>
    <lineage>
        <taxon>Bacteria</taxon>
        <taxon>Pseudomonadati</taxon>
        <taxon>Bacteroidota</taxon>
        <taxon>Bacteroidia</taxon>
        <taxon>Bacteroidales</taxon>
        <taxon>Dysgonomonadaceae</taxon>
        <taxon>Dysgonomonas</taxon>
    </lineage>
</organism>
<dbReference type="EMBL" id="SOML01000010">
    <property type="protein sequence ID" value="TFD94749.1"/>
    <property type="molecule type" value="Genomic_DNA"/>
</dbReference>
<dbReference type="InterPro" id="IPR007627">
    <property type="entry name" value="RNA_pol_sigma70_r2"/>
</dbReference>
<dbReference type="SUPFAM" id="SSF88659">
    <property type="entry name" value="Sigma3 and sigma4 domains of RNA polymerase sigma factors"/>
    <property type="match status" value="1"/>
</dbReference>
<evidence type="ECO:0000256" key="2">
    <source>
        <dbReference type="ARBA" id="ARBA00023015"/>
    </source>
</evidence>
<name>A0A4Y8KYK3_9BACT</name>
<dbReference type="SUPFAM" id="SSF88946">
    <property type="entry name" value="Sigma2 domain of RNA polymerase sigma factors"/>
    <property type="match status" value="1"/>
</dbReference>
<dbReference type="InterPro" id="IPR013249">
    <property type="entry name" value="RNA_pol_sigma70_r4_t2"/>
</dbReference>
<dbReference type="InterPro" id="IPR036388">
    <property type="entry name" value="WH-like_DNA-bd_sf"/>
</dbReference>
<dbReference type="RefSeq" id="WP_134437132.1">
    <property type="nucleotide sequence ID" value="NZ_AP028867.1"/>
</dbReference>
<evidence type="ECO:0000256" key="1">
    <source>
        <dbReference type="ARBA" id="ARBA00010641"/>
    </source>
</evidence>
<dbReference type="PROSITE" id="PS01063">
    <property type="entry name" value="SIGMA70_ECF"/>
    <property type="match status" value="1"/>
</dbReference>
<dbReference type="GO" id="GO:0016987">
    <property type="term" value="F:sigma factor activity"/>
    <property type="evidence" value="ECO:0007669"/>
    <property type="project" value="UniProtKB-KW"/>
</dbReference>
<dbReference type="Pfam" id="PF08281">
    <property type="entry name" value="Sigma70_r4_2"/>
    <property type="match status" value="1"/>
</dbReference>
<comment type="caution">
    <text evidence="9">The sequence shown here is derived from an EMBL/GenBank/DDBJ whole genome shotgun (WGS) entry which is preliminary data.</text>
</comment>
<dbReference type="AlphaFoldDB" id="A0A4Y8KYK3"/>
<evidence type="ECO:0000256" key="3">
    <source>
        <dbReference type="ARBA" id="ARBA00023082"/>
    </source>
</evidence>
<dbReference type="Gene3D" id="1.10.10.10">
    <property type="entry name" value="Winged helix-like DNA-binding domain superfamily/Winged helix DNA-binding domain"/>
    <property type="match status" value="1"/>
</dbReference>
<dbReference type="InterPro" id="IPR039425">
    <property type="entry name" value="RNA_pol_sigma-70-like"/>
</dbReference>
<dbReference type="OrthoDB" id="1342792at2"/>
<evidence type="ECO:0000256" key="5">
    <source>
        <dbReference type="ARBA" id="ARBA00023163"/>
    </source>
</evidence>
<dbReference type="InterPro" id="IPR014327">
    <property type="entry name" value="RNA_pol_sigma70_bacteroid"/>
</dbReference>
<dbReference type="NCBIfam" id="TIGR02937">
    <property type="entry name" value="sigma70-ECF"/>
    <property type="match status" value="1"/>
</dbReference>
<evidence type="ECO:0000256" key="6">
    <source>
        <dbReference type="RuleBase" id="RU000716"/>
    </source>
</evidence>
<dbReference type="PANTHER" id="PTHR43133">
    <property type="entry name" value="RNA POLYMERASE ECF-TYPE SIGMA FACTO"/>
    <property type="match status" value="1"/>
</dbReference>
<dbReference type="InterPro" id="IPR013325">
    <property type="entry name" value="RNA_pol_sigma_r2"/>
</dbReference>
<gene>
    <name evidence="9" type="ORF">E2605_15425</name>
</gene>
<dbReference type="Proteomes" id="UP000297861">
    <property type="component" value="Unassembled WGS sequence"/>
</dbReference>
<proteinExistence type="inferred from homology"/>
<dbReference type="Pfam" id="PF04542">
    <property type="entry name" value="Sigma70_r2"/>
    <property type="match status" value="1"/>
</dbReference>
<dbReference type="NCBIfam" id="TIGR02985">
    <property type="entry name" value="Sig70_bacteroi1"/>
    <property type="match status" value="1"/>
</dbReference>
<comment type="similarity">
    <text evidence="1 6">Belongs to the sigma-70 factor family. ECF subfamily.</text>
</comment>
<dbReference type="STRING" id="1121485.GCA_000426485_01751"/>
<dbReference type="InterPro" id="IPR014284">
    <property type="entry name" value="RNA_pol_sigma-70_dom"/>
</dbReference>
<dbReference type="GO" id="GO:0006352">
    <property type="term" value="P:DNA-templated transcription initiation"/>
    <property type="evidence" value="ECO:0007669"/>
    <property type="project" value="InterPro"/>
</dbReference>
<evidence type="ECO:0000256" key="4">
    <source>
        <dbReference type="ARBA" id="ARBA00023125"/>
    </source>
</evidence>
<sequence length="190" mass="22978">MSEKEKLYLLSRGSNEAFEHMYYLYSGKLYNFILKLTQGNTHVAEELVQRTFIKIWEQQTKIDPERSFLSYLCTIAKNLLLNDYEHEAVRYIYTEYVKNNADMLYDNVTEKEIDRKLLEDFIDKLTEELPPKRKEIFILSRKYGYSNKTIARQLQISESTIETQLAKSLAYMREKLKYYIIYILFLWMFF</sequence>
<feature type="domain" description="RNA polymerase sigma factor 70 region 4 type 2" evidence="8">
    <location>
        <begin position="122"/>
        <end position="170"/>
    </location>
</feature>
<dbReference type="Gene3D" id="1.10.1740.10">
    <property type="match status" value="1"/>
</dbReference>
<dbReference type="GO" id="GO:0003677">
    <property type="term" value="F:DNA binding"/>
    <property type="evidence" value="ECO:0007669"/>
    <property type="project" value="UniProtKB-KW"/>
</dbReference>
<feature type="domain" description="RNA polymerase sigma-70 region 2" evidence="7">
    <location>
        <begin position="25"/>
        <end position="84"/>
    </location>
</feature>
<keyword evidence="2 6" id="KW-0805">Transcription regulation</keyword>
<evidence type="ECO:0000259" key="8">
    <source>
        <dbReference type="Pfam" id="PF08281"/>
    </source>
</evidence>
<evidence type="ECO:0000313" key="10">
    <source>
        <dbReference type="Proteomes" id="UP000297861"/>
    </source>
</evidence>
<accession>A0A4Y8KYK3</accession>
<reference evidence="9 10" key="1">
    <citation type="submission" date="2019-03" db="EMBL/GenBank/DDBJ databases">
        <title>San Antonio Military Medical Center submission to MRSN (WRAIR), pending publication.</title>
        <authorList>
            <person name="Blyth D.M."/>
            <person name="Mccarthy S.L."/>
            <person name="Schall S.E."/>
            <person name="Stam J.A."/>
            <person name="Ong A.C."/>
            <person name="Mcgann P.T."/>
        </authorList>
    </citation>
    <scope>NUCLEOTIDE SEQUENCE [LARGE SCALE GENOMIC DNA]</scope>
    <source>
        <strain evidence="9 10">MRSN571793</strain>
    </source>
</reference>
<evidence type="ECO:0000259" key="7">
    <source>
        <dbReference type="Pfam" id="PF04542"/>
    </source>
</evidence>
<keyword evidence="4 6" id="KW-0238">DNA-binding</keyword>
<keyword evidence="5 6" id="KW-0804">Transcription</keyword>
<keyword evidence="3 6" id="KW-0731">Sigma factor</keyword>
<protein>
    <recommendedName>
        <fullName evidence="6">RNA polymerase sigma factor</fullName>
    </recommendedName>
</protein>
<evidence type="ECO:0000313" key="9">
    <source>
        <dbReference type="EMBL" id="TFD94749.1"/>
    </source>
</evidence>
<dbReference type="InterPro" id="IPR013324">
    <property type="entry name" value="RNA_pol_sigma_r3/r4-like"/>
</dbReference>
<dbReference type="InterPro" id="IPR000838">
    <property type="entry name" value="RNA_pol_sigma70_ECF_CS"/>
</dbReference>
<dbReference type="PANTHER" id="PTHR43133:SF46">
    <property type="entry name" value="RNA POLYMERASE SIGMA-70 FACTOR ECF SUBFAMILY"/>
    <property type="match status" value="1"/>
</dbReference>